<evidence type="ECO:0000256" key="13">
    <source>
        <dbReference type="PIRNR" id="PIRNR018425"/>
    </source>
</evidence>
<protein>
    <recommendedName>
        <fullName evidence="13">Poly(A) polymerase</fullName>
        <ecNumber evidence="13">2.7.7.19</ecNumber>
    </recommendedName>
</protein>
<dbReference type="GO" id="GO:0046872">
    <property type="term" value="F:metal ion binding"/>
    <property type="evidence" value="ECO:0007669"/>
    <property type="project" value="UniProtKB-KW"/>
</dbReference>
<keyword evidence="5 13" id="KW-0808">Transferase</keyword>
<dbReference type="Pfam" id="PF20750">
    <property type="entry name" value="PAP_NTPase"/>
    <property type="match status" value="1"/>
</dbReference>
<feature type="binding site" evidence="14">
    <location>
        <begin position="103"/>
        <end position="105"/>
    </location>
    <ligand>
        <name>ATP</name>
        <dbReference type="ChEBI" id="CHEBI:30616"/>
    </ligand>
</feature>
<keyword evidence="11" id="KW-0464">Manganese</keyword>
<evidence type="ECO:0000256" key="7">
    <source>
        <dbReference type="ARBA" id="ARBA00022741"/>
    </source>
</evidence>
<comment type="cofactor">
    <cofactor evidence="15">
        <name>Mg(2+)</name>
        <dbReference type="ChEBI" id="CHEBI:18420"/>
    </cofactor>
    <text evidence="15">Binds 2 magnesium ions. Also active with manganese.</text>
</comment>
<dbReference type="PANTHER" id="PTHR10682:SF10">
    <property type="entry name" value="POLYNUCLEOTIDE ADENYLYLTRANSFERASE"/>
    <property type="match status" value="1"/>
</dbReference>
<dbReference type="FunFam" id="3.30.460.10:FF:000002">
    <property type="entry name" value="Poly(A) polymerase alpha, putative"/>
    <property type="match status" value="1"/>
</dbReference>
<evidence type="ECO:0000256" key="12">
    <source>
        <dbReference type="ARBA" id="ARBA00023242"/>
    </source>
</evidence>
<keyword evidence="6 15" id="KW-0479">Metal-binding</keyword>
<feature type="binding site" evidence="14">
    <location>
        <position position="221"/>
    </location>
    <ligand>
        <name>ATP</name>
        <dbReference type="ChEBI" id="CHEBI:30616"/>
    </ligand>
</feature>
<evidence type="ECO:0000256" key="8">
    <source>
        <dbReference type="ARBA" id="ARBA00022840"/>
    </source>
</evidence>
<dbReference type="Gene3D" id="3.30.460.10">
    <property type="entry name" value="Beta Polymerase, domain 2"/>
    <property type="match status" value="1"/>
</dbReference>
<dbReference type="InterPro" id="IPR048840">
    <property type="entry name" value="PolA_pol_NTPase"/>
</dbReference>
<evidence type="ECO:0000256" key="4">
    <source>
        <dbReference type="ARBA" id="ARBA00022664"/>
    </source>
</evidence>
<feature type="domain" description="Poly(A) polymerase central" evidence="18">
    <location>
        <begin position="212"/>
        <end position="356"/>
    </location>
</feature>
<evidence type="ECO:0000259" key="17">
    <source>
        <dbReference type="Pfam" id="PF04926"/>
    </source>
</evidence>
<dbReference type="PIRSF" id="PIRSF018425">
    <property type="entry name" value="PolyA_polymerase"/>
    <property type="match status" value="1"/>
</dbReference>
<dbReference type="EMBL" id="CAJPDS010000106">
    <property type="protein sequence ID" value="CAF9937944.1"/>
    <property type="molecule type" value="Genomic_DNA"/>
</dbReference>
<keyword evidence="7 13" id="KW-0547">Nucleotide-binding</keyword>
<dbReference type="OrthoDB" id="412748at2759"/>
<dbReference type="GO" id="GO:0003723">
    <property type="term" value="F:RNA binding"/>
    <property type="evidence" value="ECO:0007669"/>
    <property type="project" value="UniProtKB-UniRule"/>
</dbReference>
<comment type="caution">
    <text evidence="20">The sequence shown here is derived from an EMBL/GenBank/DDBJ whole genome shotgun (WGS) entry which is preliminary data.</text>
</comment>
<reference evidence="20" key="1">
    <citation type="submission" date="2021-03" db="EMBL/GenBank/DDBJ databases">
        <authorList>
            <person name="Tagirdzhanova G."/>
        </authorList>
    </citation>
    <scope>NUCLEOTIDE SEQUENCE</scope>
</reference>
<dbReference type="GO" id="GO:1990817">
    <property type="term" value="F:poly(A) RNA polymerase activity"/>
    <property type="evidence" value="ECO:0007669"/>
    <property type="project" value="UniProtKB-UniRule"/>
</dbReference>
<dbReference type="InterPro" id="IPR011068">
    <property type="entry name" value="NuclTrfase_I-like_C"/>
</dbReference>
<dbReference type="CDD" id="cd05402">
    <property type="entry name" value="NT_PAP_TUTase"/>
    <property type="match status" value="1"/>
</dbReference>
<dbReference type="EC" id="2.7.7.19" evidence="13"/>
<organism evidence="20 21">
    <name type="scientific">Heterodermia speciosa</name>
    <dbReference type="NCBI Taxonomy" id="116794"/>
    <lineage>
        <taxon>Eukaryota</taxon>
        <taxon>Fungi</taxon>
        <taxon>Dikarya</taxon>
        <taxon>Ascomycota</taxon>
        <taxon>Pezizomycotina</taxon>
        <taxon>Lecanoromycetes</taxon>
        <taxon>OSLEUM clade</taxon>
        <taxon>Lecanoromycetidae</taxon>
        <taxon>Caliciales</taxon>
        <taxon>Physciaceae</taxon>
        <taxon>Heterodermia</taxon>
    </lineage>
</organism>
<proteinExistence type="inferred from homology"/>
<comment type="subcellular location">
    <subcellularLocation>
        <location evidence="2 13">Nucleus</location>
    </subcellularLocation>
</comment>
<comment type="similarity">
    <text evidence="3 13">Belongs to the poly(A) polymerase family.</text>
</comment>
<evidence type="ECO:0000256" key="3">
    <source>
        <dbReference type="ARBA" id="ARBA00010912"/>
    </source>
</evidence>
<dbReference type="SUPFAM" id="SSF81301">
    <property type="entry name" value="Nucleotidyltransferase"/>
    <property type="match status" value="1"/>
</dbReference>
<evidence type="ECO:0000313" key="21">
    <source>
        <dbReference type="Proteomes" id="UP000664521"/>
    </source>
</evidence>
<evidence type="ECO:0000259" key="18">
    <source>
        <dbReference type="Pfam" id="PF04928"/>
    </source>
</evidence>
<name>A0A8H3J0B9_9LECA</name>
<evidence type="ECO:0000259" key="19">
    <source>
        <dbReference type="Pfam" id="PF20750"/>
    </source>
</evidence>
<feature type="compositionally biased region" description="Basic residues" evidence="16">
    <location>
        <begin position="557"/>
        <end position="567"/>
    </location>
</feature>
<dbReference type="InterPro" id="IPR007010">
    <property type="entry name" value="PolA_pol_RNA-bd_dom"/>
</dbReference>
<comment type="function">
    <text evidence="13">Polymerase that creates the 3'-poly(A) tail of mRNA's.</text>
</comment>
<keyword evidence="20" id="KW-0548">Nucleotidyltransferase</keyword>
<gene>
    <name evidence="20" type="primary">PAP1</name>
    <name evidence="20" type="ORF">HETSPECPRED_000719</name>
</gene>
<dbReference type="FunFam" id="3.30.70.590:FF:000003">
    <property type="entry name" value="Poly(A) polymerase"/>
    <property type="match status" value="1"/>
</dbReference>
<dbReference type="Pfam" id="PF04926">
    <property type="entry name" value="PAP_RNA-bind"/>
    <property type="match status" value="1"/>
</dbReference>
<feature type="binding site" evidence="15">
    <location>
        <position position="103"/>
    </location>
    <ligand>
        <name>Mg(2+)</name>
        <dbReference type="ChEBI" id="CHEBI:18420"/>
        <label>1</label>
        <note>catalytic</note>
    </ligand>
</feature>
<keyword evidence="10" id="KW-0694">RNA-binding</keyword>
<evidence type="ECO:0000256" key="10">
    <source>
        <dbReference type="ARBA" id="ARBA00022884"/>
    </source>
</evidence>
<feature type="region of interest" description="Disordered" evidence="16">
    <location>
        <begin position="1"/>
        <end position="20"/>
    </location>
</feature>
<evidence type="ECO:0000256" key="14">
    <source>
        <dbReference type="PIRSR" id="PIRSR018425-1"/>
    </source>
</evidence>
<dbReference type="Gene3D" id="3.30.70.590">
    <property type="entry name" value="Poly(A) polymerase predicted RNA binding domain"/>
    <property type="match status" value="1"/>
</dbReference>
<feature type="binding site" evidence="15">
    <location>
        <position position="103"/>
    </location>
    <ligand>
        <name>Mg(2+)</name>
        <dbReference type="ChEBI" id="CHEBI:18420"/>
        <label>2</label>
        <note>catalytic</note>
    </ligand>
</feature>
<evidence type="ECO:0000256" key="9">
    <source>
        <dbReference type="ARBA" id="ARBA00022842"/>
    </source>
</evidence>
<keyword evidence="21" id="KW-1185">Reference proteome</keyword>
<dbReference type="GO" id="GO:0005634">
    <property type="term" value="C:nucleus"/>
    <property type="evidence" value="ECO:0007669"/>
    <property type="project" value="UniProtKB-SubCell"/>
</dbReference>
<dbReference type="InterPro" id="IPR007012">
    <property type="entry name" value="PolA_pol_cen_dom"/>
</dbReference>
<feature type="binding site" evidence="15">
    <location>
        <position position="105"/>
    </location>
    <ligand>
        <name>Mg(2+)</name>
        <dbReference type="ChEBI" id="CHEBI:18420"/>
        <label>1</label>
        <note>catalytic</note>
    </ligand>
</feature>
<evidence type="ECO:0000256" key="1">
    <source>
        <dbReference type="ARBA" id="ARBA00001936"/>
    </source>
</evidence>
<feature type="binding site" evidence="14">
    <location>
        <position position="230"/>
    </location>
    <ligand>
        <name>ATP</name>
        <dbReference type="ChEBI" id="CHEBI:30616"/>
    </ligand>
</feature>
<feature type="binding site" evidence="14">
    <location>
        <position position="160"/>
    </location>
    <ligand>
        <name>ATP</name>
        <dbReference type="ChEBI" id="CHEBI:30616"/>
    </ligand>
</feature>
<feature type="domain" description="Poly(A) polymerase RNA-binding" evidence="17">
    <location>
        <begin position="359"/>
        <end position="556"/>
    </location>
</feature>
<dbReference type="Gene3D" id="1.10.1410.10">
    <property type="match status" value="1"/>
</dbReference>
<feature type="binding site" evidence="15">
    <location>
        <position position="160"/>
    </location>
    <ligand>
        <name>Mg(2+)</name>
        <dbReference type="ChEBI" id="CHEBI:18420"/>
        <label>2</label>
        <note>catalytic</note>
    </ligand>
</feature>
<evidence type="ECO:0000313" key="20">
    <source>
        <dbReference type="EMBL" id="CAF9937944.1"/>
    </source>
</evidence>
<dbReference type="FunFam" id="1.10.1410.10:FF:000001">
    <property type="entry name" value="Putative poly(A) polymerase gamma"/>
    <property type="match status" value="1"/>
</dbReference>
<dbReference type="GO" id="GO:0005524">
    <property type="term" value="F:ATP binding"/>
    <property type="evidence" value="ECO:0007669"/>
    <property type="project" value="UniProtKB-UniRule"/>
</dbReference>
<sequence length="591" mass="66394">MASQATKQWGVTPPISQSLPTEKERAANDALMAELKNQNNFESPEETKRRGTVLQALQKITVEFVKHVSKEVRKLPQSVVDAAGGKIFTYGSYRLGVYGPGSDIDTLVVVPKHVSREDFFEYLPKIIKRMAPKDAIQEMTPVPDAFVPIIKLEFSGISIDLIFARLAVASVPVNLLLKDTNLLRGVEEKDLRSLNGTRVTDEILELVPQKTTFRTALRGIKLWAQRRAIYANIIGFPGGVAWAMLVARVCQLYPHATGSVIIGKFFRIIGQWSWPQPVLLKNIEDGPLQARVWNPKVYKGDMFHLMPIITPAYPSMCATHNITMSTKTIIIRELERGGDITDKIFTGQLQWKDLFGKHTFFTSDYKYYLSIVAASRTKDAQHVWSGVVESKIRTLVSNLDNQGSIQVARPFNKGFDRVHHCKNEDQIDAVLNGDLKYQATDVKTETTDNIKDPKHAAAAEGGAEEMKMPNGDTEVSPTGENGTEIHTIYTTTYYIGIELRQDGNKRLDISYQTKEYKDKCLDWANYNPELNSLVIVHTRNYDLPADLFGEGETKPIRPTKKKVLSKKRALDTEDTPPVQNGTKRRKSDETG</sequence>
<keyword evidence="12 13" id="KW-0539">Nucleus</keyword>
<evidence type="ECO:0000256" key="16">
    <source>
        <dbReference type="SAM" id="MobiDB-lite"/>
    </source>
</evidence>
<dbReference type="InterPro" id="IPR043519">
    <property type="entry name" value="NT_sf"/>
</dbReference>
<feature type="region of interest" description="Disordered" evidence="16">
    <location>
        <begin position="547"/>
        <end position="591"/>
    </location>
</feature>
<feature type="binding site" evidence="14">
    <location>
        <begin position="239"/>
        <end position="240"/>
    </location>
    <ligand>
        <name>ATP</name>
        <dbReference type="ChEBI" id="CHEBI:30616"/>
    </ligand>
</feature>
<keyword evidence="8 13" id="KW-0067">ATP-binding</keyword>
<evidence type="ECO:0000256" key="2">
    <source>
        <dbReference type="ARBA" id="ARBA00004123"/>
    </source>
</evidence>
<accession>A0A8H3J0B9</accession>
<feature type="domain" description="Poly(A) polymerase nucleotidyltransferase" evidence="19">
    <location>
        <begin position="10"/>
        <end position="207"/>
    </location>
</feature>
<feature type="binding site" evidence="15">
    <location>
        <position position="105"/>
    </location>
    <ligand>
        <name>Mg(2+)</name>
        <dbReference type="ChEBI" id="CHEBI:18420"/>
        <label>2</label>
        <note>catalytic</note>
    </ligand>
</feature>
<dbReference type="Proteomes" id="UP000664521">
    <property type="component" value="Unassembled WGS sequence"/>
</dbReference>
<dbReference type="SUPFAM" id="SSF81631">
    <property type="entry name" value="PAP/OAS1 substrate-binding domain"/>
    <property type="match status" value="1"/>
</dbReference>
<comment type="catalytic activity">
    <reaction evidence="13">
        <text>RNA(n) + ATP = RNA(n)-3'-adenine ribonucleotide + diphosphate</text>
        <dbReference type="Rhea" id="RHEA:11332"/>
        <dbReference type="Rhea" id="RHEA-COMP:14527"/>
        <dbReference type="Rhea" id="RHEA-COMP:17347"/>
        <dbReference type="ChEBI" id="CHEBI:30616"/>
        <dbReference type="ChEBI" id="CHEBI:33019"/>
        <dbReference type="ChEBI" id="CHEBI:140395"/>
        <dbReference type="ChEBI" id="CHEBI:173115"/>
        <dbReference type="EC" id="2.7.7.19"/>
    </reaction>
</comment>
<dbReference type="InterPro" id="IPR014492">
    <property type="entry name" value="PolyA_polymerase"/>
</dbReference>
<dbReference type="Pfam" id="PF04928">
    <property type="entry name" value="PAP_central"/>
    <property type="match status" value="1"/>
</dbReference>
<keyword evidence="9 15" id="KW-0460">Magnesium</keyword>
<dbReference type="PANTHER" id="PTHR10682">
    <property type="entry name" value="POLY A POLYMERASE"/>
    <property type="match status" value="1"/>
</dbReference>
<evidence type="ECO:0000256" key="6">
    <source>
        <dbReference type="ARBA" id="ARBA00022723"/>
    </source>
</evidence>
<comment type="cofactor">
    <cofactor evidence="1">
        <name>Mn(2+)</name>
        <dbReference type="ChEBI" id="CHEBI:29035"/>
    </cofactor>
</comment>
<dbReference type="GO" id="GO:0031123">
    <property type="term" value="P:RNA 3'-end processing"/>
    <property type="evidence" value="ECO:0007669"/>
    <property type="project" value="InterPro"/>
</dbReference>
<feature type="region of interest" description="Disordered" evidence="16">
    <location>
        <begin position="452"/>
        <end position="482"/>
    </location>
</feature>
<evidence type="ECO:0000256" key="11">
    <source>
        <dbReference type="ARBA" id="ARBA00023211"/>
    </source>
</evidence>
<evidence type="ECO:0000256" key="5">
    <source>
        <dbReference type="ARBA" id="ARBA00022679"/>
    </source>
</evidence>
<evidence type="ECO:0000256" key="15">
    <source>
        <dbReference type="PIRSR" id="PIRSR018425-2"/>
    </source>
</evidence>
<keyword evidence="4 13" id="KW-0507">mRNA processing</keyword>
<dbReference type="GO" id="GO:0006397">
    <property type="term" value="P:mRNA processing"/>
    <property type="evidence" value="ECO:0007669"/>
    <property type="project" value="UniProtKB-KW"/>
</dbReference>
<dbReference type="AlphaFoldDB" id="A0A8H3J0B9"/>
<dbReference type="SUPFAM" id="SSF55003">
    <property type="entry name" value="PAP/Archaeal CCA-adding enzyme, C-terminal domain"/>
    <property type="match status" value="1"/>
</dbReference>